<evidence type="ECO:0000256" key="3">
    <source>
        <dbReference type="ARBA" id="ARBA00023212"/>
    </source>
</evidence>
<keyword evidence="3" id="KW-0206">Cytoskeleton</keyword>
<protein>
    <submittedName>
        <fullName evidence="6">Uncharacterized protein</fullName>
    </submittedName>
</protein>
<dbReference type="Ensembl" id="ENSORLT00020018693.1">
    <property type="protein sequence ID" value="ENSORLP00020011704.1"/>
    <property type="gene ID" value="ENSORLG00020012650.1"/>
</dbReference>
<dbReference type="InterPro" id="IPR026507">
    <property type="entry name" value="PIRC1/2"/>
</dbReference>
<reference evidence="6" key="3">
    <citation type="submission" date="2025-08" db="UniProtKB">
        <authorList>
            <consortium name="Ensembl"/>
        </authorList>
    </citation>
    <scope>IDENTIFICATION</scope>
    <source>
        <strain evidence="6">HNI</strain>
    </source>
</reference>
<dbReference type="Pfam" id="PF14892">
    <property type="entry name" value="PIRC1_2"/>
    <property type="match status" value="1"/>
</dbReference>
<evidence type="ECO:0000256" key="5">
    <source>
        <dbReference type="ARBA" id="ARBA00038014"/>
    </source>
</evidence>
<evidence type="ECO:0000256" key="4">
    <source>
        <dbReference type="ARBA" id="ARBA00023273"/>
    </source>
</evidence>
<accession>A0A3P9KTD2</accession>
<comment type="similarity">
    <text evidence="5">Belongs to the PIERCE1 family.</text>
</comment>
<keyword evidence="2" id="KW-0963">Cytoplasm</keyword>
<evidence type="ECO:0000256" key="1">
    <source>
        <dbReference type="ARBA" id="ARBA00004430"/>
    </source>
</evidence>
<reference evidence="6" key="4">
    <citation type="submission" date="2025-09" db="UniProtKB">
        <authorList>
            <consortium name="Ensembl"/>
        </authorList>
    </citation>
    <scope>IDENTIFICATION</scope>
    <source>
        <strain evidence="6">HNI</strain>
    </source>
</reference>
<name>A0A3P9KTD2_ORYLA</name>
<evidence type="ECO:0000313" key="7">
    <source>
        <dbReference type="Proteomes" id="UP000265180"/>
    </source>
</evidence>
<evidence type="ECO:0000313" key="6">
    <source>
        <dbReference type="Ensembl" id="ENSORLP00020011704.1"/>
    </source>
</evidence>
<dbReference type="PANTHER" id="PTHR20899">
    <property type="entry name" value="PIERCE HOMOLOG"/>
    <property type="match status" value="1"/>
</dbReference>
<comment type="subcellular location">
    <subcellularLocation>
        <location evidence="1">Cytoplasm</location>
        <location evidence="1">Cytoskeleton</location>
        <location evidence="1">Cilium axoneme</location>
    </subcellularLocation>
</comment>
<dbReference type="AlphaFoldDB" id="A0A3P9KTD2"/>
<dbReference type="GO" id="GO:0005879">
    <property type="term" value="C:axonemal microtubule"/>
    <property type="evidence" value="ECO:0007669"/>
    <property type="project" value="InterPro"/>
</dbReference>
<dbReference type="Proteomes" id="UP000265180">
    <property type="component" value="Chromosome 9"/>
</dbReference>
<organism evidence="6 7">
    <name type="scientific">Oryzias latipes</name>
    <name type="common">Japanese rice fish</name>
    <name type="synonym">Japanese killifish</name>
    <dbReference type="NCBI Taxonomy" id="8090"/>
    <lineage>
        <taxon>Eukaryota</taxon>
        <taxon>Metazoa</taxon>
        <taxon>Chordata</taxon>
        <taxon>Craniata</taxon>
        <taxon>Vertebrata</taxon>
        <taxon>Euteleostomi</taxon>
        <taxon>Actinopterygii</taxon>
        <taxon>Neopterygii</taxon>
        <taxon>Teleostei</taxon>
        <taxon>Neoteleostei</taxon>
        <taxon>Acanthomorphata</taxon>
        <taxon>Ovalentaria</taxon>
        <taxon>Atherinomorphae</taxon>
        <taxon>Beloniformes</taxon>
        <taxon>Adrianichthyidae</taxon>
        <taxon>Oryziinae</taxon>
        <taxon>Oryzias</taxon>
    </lineage>
</organism>
<evidence type="ECO:0000256" key="2">
    <source>
        <dbReference type="ARBA" id="ARBA00022490"/>
    </source>
</evidence>
<proteinExistence type="inferred from homology"/>
<sequence>MNSAAAMENRKVQTSDFYRTDPDLPRRFNDPDCFHGYGVKPTHPLYRTSNQTYGSNKPTVHEMPVSFSEAMLHHGMYRDNSFNTNTARIHLHTLVSADRCCFHDNPWRCMINLKTFLPPSLLLPLSGFSRSVYHE</sequence>
<keyword evidence="4" id="KW-0966">Cell projection</keyword>
<reference key="1">
    <citation type="journal article" date="2007" name="Nature">
        <title>The medaka draft genome and insights into vertebrate genome evolution.</title>
        <authorList>
            <person name="Kasahara M."/>
            <person name="Naruse K."/>
            <person name="Sasaki S."/>
            <person name="Nakatani Y."/>
            <person name="Qu W."/>
            <person name="Ahsan B."/>
            <person name="Yamada T."/>
            <person name="Nagayasu Y."/>
            <person name="Doi K."/>
            <person name="Kasai Y."/>
            <person name="Jindo T."/>
            <person name="Kobayashi D."/>
            <person name="Shimada A."/>
            <person name="Toyoda A."/>
            <person name="Kuroki Y."/>
            <person name="Fujiyama A."/>
            <person name="Sasaki T."/>
            <person name="Shimizu A."/>
            <person name="Asakawa S."/>
            <person name="Shimizu N."/>
            <person name="Hashimoto S."/>
            <person name="Yang J."/>
            <person name="Lee Y."/>
            <person name="Matsushima K."/>
            <person name="Sugano S."/>
            <person name="Sakaizumi M."/>
            <person name="Narita T."/>
            <person name="Ohishi K."/>
            <person name="Haga S."/>
            <person name="Ohta F."/>
            <person name="Nomoto H."/>
            <person name="Nogata K."/>
            <person name="Morishita T."/>
            <person name="Endo T."/>
            <person name="Shin-I T."/>
            <person name="Takeda H."/>
            <person name="Morishita S."/>
            <person name="Kohara Y."/>
        </authorList>
    </citation>
    <scope>NUCLEOTIDE SEQUENCE [LARGE SCALE GENOMIC DNA]</scope>
    <source>
        <strain>Hd-rR</strain>
    </source>
</reference>
<dbReference type="GO" id="GO:0035082">
    <property type="term" value="P:axoneme assembly"/>
    <property type="evidence" value="ECO:0007669"/>
    <property type="project" value="InterPro"/>
</dbReference>
<dbReference type="PANTHER" id="PTHR20899:SF1">
    <property type="entry name" value="PIERCER OF MICROTUBULE WALL 1 PROTEIN"/>
    <property type="match status" value="1"/>
</dbReference>
<reference evidence="6 7" key="2">
    <citation type="submission" date="2017-04" db="EMBL/GenBank/DDBJ databases">
        <title>CpG methylation of centromeres and impact of large insertions on vertebrate speciation.</title>
        <authorList>
            <person name="Ichikawa K."/>
            <person name="Yoshimura J."/>
            <person name="Morishita S."/>
        </authorList>
    </citation>
    <scope>NUCLEOTIDE SEQUENCE</scope>
    <source>
        <strain evidence="6 7">HNI</strain>
    </source>
</reference>